<dbReference type="AlphaFoldDB" id="N8WZK4"/>
<dbReference type="RefSeq" id="WP_004820079.1">
    <property type="nucleotide sequence ID" value="NZ_KB849456.1"/>
</dbReference>
<dbReference type="PANTHER" id="PTHR34853:SF1">
    <property type="entry name" value="LIPASE 5"/>
    <property type="match status" value="1"/>
</dbReference>
<dbReference type="GO" id="GO:0016042">
    <property type="term" value="P:lipid catabolic process"/>
    <property type="evidence" value="ECO:0007669"/>
    <property type="project" value="InterPro"/>
</dbReference>
<dbReference type="SUPFAM" id="SSF53474">
    <property type="entry name" value="alpha/beta-Hydrolases"/>
    <property type="match status" value="1"/>
</dbReference>
<evidence type="ECO:0000256" key="2">
    <source>
        <dbReference type="SAM" id="SignalP"/>
    </source>
</evidence>
<sequence>MKLNLLSIMLIGSGLLLSACDSNRNSNNSSTGSDDGKPIVEKPGDVIPPDEKPGDEKPGDEKPGDEKPGDEKPGDEKPGDEKPGDEKPGDEKPGDEKPGDEKPGDEKPGDEKPGDEKPGDEKPPEDKPNVDVNNIQDPVVGTPSAYQSAAENPPNAADSVVMTYKMKGIKGTETLATALVFTPKTAPPVGGWPIVAWGHGTTGVIDQCAPSRMKLITTTILGEDRSTHEMIDSLVKEGYVVVAPDYEGLGEPSGQEMHPYLHLKSAAYSITDAVVATKSWLGNKVSNKWAVAGVSQGGHAALGAAEYAARANMDYKGAVALAPANNLEMIENLTETNLADKARANQIIGYTTLDALTSYMAAGMKSLYPNEPVYTNIFNTPYDIPAARAEERCIVGLITAFTGRIAIQQPFGRLINFSQRKKAEYKDNPIVRQFLDKDSQPLQTQVKTPIIIYQGGADTIVYPQATDALVEKARALNTKIDYRTDPAWNHINIYATHVQNGNLLKDIKALLAD</sequence>
<protein>
    <recommendedName>
        <fullName evidence="5">Serine aminopeptidase S33 domain-containing protein</fullName>
    </recommendedName>
</protein>
<dbReference type="Proteomes" id="UP000013148">
    <property type="component" value="Unassembled WGS sequence"/>
</dbReference>
<proteinExistence type="predicted"/>
<dbReference type="eggNOG" id="COG1073">
    <property type="taxonomic scope" value="Bacteria"/>
</dbReference>
<dbReference type="EMBL" id="APPJ01000010">
    <property type="protein sequence ID" value="ENV17537.1"/>
    <property type="molecule type" value="Genomic_DNA"/>
</dbReference>
<name>N8WZK4_ACIGI</name>
<dbReference type="PANTHER" id="PTHR34853">
    <property type="match status" value="1"/>
</dbReference>
<accession>N8WZK4</accession>
<dbReference type="Pfam" id="PF03583">
    <property type="entry name" value="LIP"/>
    <property type="match status" value="1"/>
</dbReference>
<evidence type="ECO:0000313" key="3">
    <source>
        <dbReference type="EMBL" id="ENV17537.1"/>
    </source>
</evidence>
<dbReference type="eggNOG" id="COG1565">
    <property type="taxonomic scope" value="Bacteria"/>
</dbReference>
<comment type="caution">
    <text evidence="3">The sequence shown here is derived from an EMBL/GenBank/DDBJ whole genome shotgun (WGS) entry which is preliminary data.</text>
</comment>
<feature type="chain" id="PRO_5004135406" description="Serine aminopeptidase S33 domain-containing protein" evidence="2">
    <location>
        <begin position="20"/>
        <end position="513"/>
    </location>
</feature>
<feature type="signal peptide" evidence="2">
    <location>
        <begin position="1"/>
        <end position="19"/>
    </location>
</feature>
<keyword evidence="4" id="KW-1185">Reference proteome</keyword>
<dbReference type="PROSITE" id="PS51257">
    <property type="entry name" value="PROKAR_LIPOPROTEIN"/>
    <property type="match status" value="1"/>
</dbReference>
<feature type="region of interest" description="Disordered" evidence="1">
    <location>
        <begin position="19"/>
        <end position="154"/>
    </location>
</feature>
<dbReference type="Gene3D" id="3.40.50.1820">
    <property type="entry name" value="alpha/beta hydrolase"/>
    <property type="match status" value="2"/>
</dbReference>
<keyword evidence="2" id="KW-0732">Signal</keyword>
<evidence type="ECO:0000313" key="4">
    <source>
        <dbReference type="Proteomes" id="UP000013148"/>
    </source>
</evidence>
<dbReference type="InterPro" id="IPR005152">
    <property type="entry name" value="Lipase_secreted"/>
</dbReference>
<gene>
    <name evidence="3" type="ORF">F964_02255</name>
</gene>
<feature type="compositionally biased region" description="Low complexity" evidence="1">
    <location>
        <begin position="19"/>
        <end position="30"/>
    </location>
</feature>
<dbReference type="PATRIC" id="fig|1217656.3.peg.2204"/>
<organism evidence="3 4">
    <name type="scientific">Acinetobacter guillouiae NIPH 991</name>
    <dbReference type="NCBI Taxonomy" id="1217656"/>
    <lineage>
        <taxon>Bacteria</taxon>
        <taxon>Pseudomonadati</taxon>
        <taxon>Pseudomonadota</taxon>
        <taxon>Gammaproteobacteria</taxon>
        <taxon>Moraxellales</taxon>
        <taxon>Moraxellaceae</taxon>
        <taxon>Acinetobacter</taxon>
    </lineage>
</organism>
<dbReference type="InterPro" id="IPR029058">
    <property type="entry name" value="AB_hydrolase_fold"/>
</dbReference>
<dbReference type="GO" id="GO:0004806">
    <property type="term" value="F:triacylglycerol lipase activity"/>
    <property type="evidence" value="ECO:0007669"/>
    <property type="project" value="InterPro"/>
</dbReference>
<reference evidence="3 4" key="1">
    <citation type="submission" date="2013-02" db="EMBL/GenBank/DDBJ databases">
        <title>The Genome Sequence of Acinetobacter guillouiae NIPH 991.</title>
        <authorList>
            <consortium name="The Broad Institute Genome Sequencing Platform"/>
            <consortium name="The Broad Institute Genome Sequencing Center for Infectious Disease"/>
            <person name="Cerqueira G."/>
            <person name="Feldgarden M."/>
            <person name="Courvalin P."/>
            <person name="Perichon B."/>
            <person name="Grillot-Courvalin C."/>
            <person name="Clermont D."/>
            <person name="Rocha E."/>
            <person name="Yoon E.-J."/>
            <person name="Nemec A."/>
            <person name="Walker B."/>
            <person name="Young S.K."/>
            <person name="Zeng Q."/>
            <person name="Gargeya S."/>
            <person name="Fitzgerald M."/>
            <person name="Haas B."/>
            <person name="Abouelleil A."/>
            <person name="Alvarado L."/>
            <person name="Arachchi H.M."/>
            <person name="Berlin A.M."/>
            <person name="Chapman S.B."/>
            <person name="Dewar J."/>
            <person name="Goldberg J."/>
            <person name="Griggs A."/>
            <person name="Gujja S."/>
            <person name="Hansen M."/>
            <person name="Howarth C."/>
            <person name="Imamovic A."/>
            <person name="Larimer J."/>
            <person name="McCowan C."/>
            <person name="Murphy C."/>
            <person name="Neiman D."/>
            <person name="Pearson M."/>
            <person name="Priest M."/>
            <person name="Roberts A."/>
            <person name="Saif S."/>
            <person name="Shea T."/>
            <person name="Sisk P."/>
            <person name="Sykes S."/>
            <person name="Wortman J."/>
            <person name="Nusbaum C."/>
            <person name="Birren B."/>
        </authorList>
    </citation>
    <scope>NUCLEOTIDE SEQUENCE [LARGE SCALE GENOMIC DNA]</scope>
    <source>
        <strain evidence="3 4">NIPH 991</strain>
    </source>
</reference>
<evidence type="ECO:0008006" key="5">
    <source>
        <dbReference type="Google" id="ProtNLM"/>
    </source>
</evidence>
<evidence type="ECO:0000256" key="1">
    <source>
        <dbReference type="SAM" id="MobiDB-lite"/>
    </source>
</evidence>
<dbReference type="HOGENOM" id="CLU_029538_0_0_6"/>
<feature type="compositionally biased region" description="Basic and acidic residues" evidence="1">
    <location>
        <begin position="34"/>
        <end position="129"/>
    </location>
</feature>